<comment type="caution">
    <text evidence="1">The sequence shown here is derived from an EMBL/GenBank/DDBJ whole genome shotgun (WGS) entry which is preliminary data.</text>
</comment>
<organism evidence="1 2">
    <name type="scientific">Desulfoprunum benzoelyticum</name>
    <dbReference type="NCBI Taxonomy" id="1506996"/>
    <lineage>
        <taxon>Bacteria</taxon>
        <taxon>Pseudomonadati</taxon>
        <taxon>Thermodesulfobacteriota</taxon>
        <taxon>Desulfobulbia</taxon>
        <taxon>Desulfobulbales</taxon>
        <taxon>Desulfobulbaceae</taxon>
        <taxon>Desulfoprunum</taxon>
    </lineage>
</organism>
<dbReference type="Pfam" id="PF06035">
    <property type="entry name" value="Peptidase_C93"/>
    <property type="match status" value="1"/>
</dbReference>
<sequence length="260" mass="29305">MTLSCRIVSEIGTAGRSRSPPRRPVPVVVPALWIVAVAHFSHIEKLVCFLPLLVLVFCLGDAVRGRGHFAIDDATLESAVKLHGEEARQRLLAWEKLIRENDSDTDEAKLEAVNVFFNRMQFVDDQQHWGKQDYWATPVEFLATGAGDCEDFALAKYFTLKAIGVKENKLNMTYVKALRLNQAHMVVTYFRQPGAEPLVLDNLVKEIEPATRRKDLLPVYSFNGSGLWLAKARGQGEKVGKSGRLHRWQDLLQRLPEGLN</sequence>
<dbReference type="PANTHER" id="PTHR39327:SF1">
    <property type="entry name" value="BLR5470 PROTEIN"/>
    <property type="match status" value="1"/>
</dbReference>
<dbReference type="InterPro" id="IPR010319">
    <property type="entry name" value="Transglutaminase-like_Cys_pept"/>
</dbReference>
<dbReference type="RefSeq" id="WP_183350725.1">
    <property type="nucleotide sequence ID" value="NZ_JACHEO010000010.1"/>
</dbReference>
<reference evidence="1 2" key="1">
    <citation type="submission" date="2020-08" db="EMBL/GenBank/DDBJ databases">
        <title>Genomic Encyclopedia of Type Strains, Phase IV (KMG-IV): sequencing the most valuable type-strain genomes for metagenomic binning, comparative biology and taxonomic classification.</title>
        <authorList>
            <person name="Goeker M."/>
        </authorList>
    </citation>
    <scope>NUCLEOTIDE SEQUENCE [LARGE SCALE GENOMIC DNA]</scope>
    <source>
        <strain evidence="1 2">DSM 28570</strain>
    </source>
</reference>
<name>A0A840URD2_9BACT</name>
<accession>A0A840URD2</accession>
<protein>
    <submittedName>
        <fullName evidence="1">Putative transglutaminase-like cysteine proteinase</fullName>
    </submittedName>
</protein>
<dbReference type="Proteomes" id="UP000539642">
    <property type="component" value="Unassembled WGS sequence"/>
</dbReference>
<keyword evidence="2" id="KW-1185">Reference proteome</keyword>
<dbReference type="PANTHER" id="PTHR39327">
    <property type="match status" value="1"/>
</dbReference>
<dbReference type="AlphaFoldDB" id="A0A840URD2"/>
<evidence type="ECO:0000313" key="1">
    <source>
        <dbReference type="EMBL" id="MBB5348205.1"/>
    </source>
</evidence>
<evidence type="ECO:0000313" key="2">
    <source>
        <dbReference type="Proteomes" id="UP000539642"/>
    </source>
</evidence>
<gene>
    <name evidence="1" type="ORF">HNQ81_001936</name>
</gene>
<dbReference type="EMBL" id="JACHEO010000010">
    <property type="protein sequence ID" value="MBB5348205.1"/>
    <property type="molecule type" value="Genomic_DNA"/>
</dbReference>
<dbReference type="Gene3D" id="3.10.620.30">
    <property type="match status" value="1"/>
</dbReference>
<proteinExistence type="predicted"/>